<dbReference type="AlphaFoldDB" id="A0A448XN92"/>
<protein>
    <submittedName>
        <fullName evidence="2">Uncharacterized protein</fullName>
    </submittedName>
</protein>
<reference evidence="2" key="1">
    <citation type="submission" date="2018-11" db="EMBL/GenBank/DDBJ databases">
        <authorList>
            <consortium name="Pathogen Informatics"/>
        </authorList>
    </citation>
    <scope>NUCLEOTIDE SEQUENCE</scope>
</reference>
<dbReference type="Proteomes" id="UP000784294">
    <property type="component" value="Unassembled WGS sequence"/>
</dbReference>
<gene>
    <name evidence="2" type="ORF">PXEA_LOCUS34210</name>
</gene>
<dbReference type="EMBL" id="CAAALY010266383">
    <property type="protein sequence ID" value="VEL40770.1"/>
    <property type="molecule type" value="Genomic_DNA"/>
</dbReference>
<evidence type="ECO:0000313" key="2">
    <source>
        <dbReference type="EMBL" id="VEL40770.1"/>
    </source>
</evidence>
<comment type="caution">
    <text evidence="2">The sequence shown here is derived from an EMBL/GenBank/DDBJ whole genome shotgun (WGS) entry which is preliminary data.</text>
</comment>
<evidence type="ECO:0000313" key="3">
    <source>
        <dbReference type="Proteomes" id="UP000784294"/>
    </source>
</evidence>
<organism evidence="2 3">
    <name type="scientific">Protopolystoma xenopodis</name>
    <dbReference type="NCBI Taxonomy" id="117903"/>
    <lineage>
        <taxon>Eukaryota</taxon>
        <taxon>Metazoa</taxon>
        <taxon>Spiralia</taxon>
        <taxon>Lophotrochozoa</taxon>
        <taxon>Platyhelminthes</taxon>
        <taxon>Monogenea</taxon>
        <taxon>Polyopisthocotylea</taxon>
        <taxon>Polystomatidea</taxon>
        <taxon>Polystomatidae</taxon>
        <taxon>Protopolystoma</taxon>
    </lineage>
</organism>
<feature type="region of interest" description="Disordered" evidence="1">
    <location>
        <begin position="1"/>
        <end position="23"/>
    </location>
</feature>
<proteinExistence type="predicted"/>
<name>A0A448XN92_9PLAT</name>
<accession>A0A448XN92</accession>
<sequence length="241" mass="26516">MPFIGPRKLRRSSPANSLSSKAPKINLHPWRSTLRCRRHCPPSDSVPLPPLVPRLVALLSLNPLYMAKNTGIALLVSLISCLLRSLDLSEFENISMTDMEQLILEPLPGTDQTNPCDFQKSESIRVPSTPLSTATGQGFDLNLEIRLGNPFRLYLRPLATASAETVRLLLDRPNRLLSQLLSVGWLGPASQEAIGDILRVGCVVITADKCDRELVTLENKPTYLRSSLTSLSQLGLVVRAT</sequence>
<keyword evidence="3" id="KW-1185">Reference proteome</keyword>
<evidence type="ECO:0000256" key="1">
    <source>
        <dbReference type="SAM" id="MobiDB-lite"/>
    </source>
</evidence>